<evidence type="ECO:0000313" key="4">
    <source>
        <dbReference type="EMBL" id="ODB96216.1"/>
    </source>
</evidence>
<feature type="signal peptide" evidence="2">
    <location>
        <begin position="1"/>
        <end position="23"/>
    </location>
</feature>
<proteinExistence type="predicted"/>
<feature type="domain" description="Rhodanese" evidence="3">
    <location>
        <begin position="39"/>
        <end position="175"/>
    </location>
</feature>
<dbReference type="Pfam" id="PF00581">
    <property type="entry name" value="Rhodanese"/>
    <property type="match status" value="2"/>
</dbReference>
<evidence type="ECO:0000259" key="3">
    <source>
        <dbReference type="PROSITE" id="PS50206"/>
    </source>
</evidence>
<dbReference type="AlphaFoldDB" id="A0A1E2UNC8"/>
<sequence>MKLYRILLPLIFTAAILIGNASAAQLPGSIVDTQWLAKNLQEVQVIDVRSNKATFTTQPVFELQEKANREVLTQAGGHIENAILLPYKSIRGERQVDGQKVKYLLPEKDDFEKLMQTAGLHSGKPIIIVSTGMTPKRVNEALRLFWQLKYFGEDNVAVLDGGLAAWLNDGHKVVTTEGSATPGNWKATATRTELIATPNDVSNAEANVQLVDARGTEQFYGINKRDYVSAFGHIRGAKMLPTEVLFRKDRDAIKFYSPEAYRSILEISGIEADQPTIFYCNSGHLAAGPWFIEHELVGNSMARLFDGSMHQWTLQNRPVKTVMLEPLPATCKSDLSKPGC</sequence>
<dbReference type="PROSITE" id="PS50206">
    <property type="entry name" value="RHODANESE_3"/>
    <property type="match status" value="2"/>
</dbReference>
<dbReference type="InterPro" id="IPR036873">
    <property type="entry name" value="Rhodanese-like_dom_sf"/>
</dbReference>
<dbReference type="SUPFAM" id="SSF52821">
    <property type="entry name" value="Rhodanese/Cell cycle control phosphatase"/>
    <property type="match status" value="2"/>
</dbReference>
<dbReference type="Proteomes" id="UP000094849">
    <property type="component" value="Unassembled WGS sequence"/>
</dbReference>
<evidence type="ECO:0000256" key="1">
    <source>
        <dbReference type="ARBA" id="ARBA00022737"/>
    </source>
</evidence>
<organism evidence="4 5">
    <name type="scientific">Candidatus Thiodiazotropha endoloripes</name>
    <dbReference type="NCBI Taxonomy" id="1818881"/>
    <lineage>
        <taxon>Bacteria</taxon>
        <taxon>Pseudomonadati</taxon>
        <taxon>Pseudomonadota</taxon>
        <taxon>Gammaproteobacteria</taxon>
        <taxon>Chromatiales</taxon>
        <taxon>Sedimenticolaceae</taxon>
        <taxon>Candidatus Thiodiazotropha</taxon>
    </lineage>
</organism>
<evidence type="ECO:0000256" key="2">
    <source>
        <dbReference type="SAM" id="SignalP"/>
    </source>
</evidence>
<keyword evidence="2" id="KW-0732">Signal</keyword>
<feature type="domain" description="Rhodanese" evidence="3">
    <location>
        <begin position="204"/>
        <end position="321"/>
    </location>
</feature>
<keyword evidence="1" id="KW-0677">Repeat</keyword>
<dbReference type="PANTHER" id="PTHR43855:SF1">
    <property type="entry name" value="THIOSULFATE SULFURTRANSFERASE"/>
    <property type="match status" value="1"/>
</dbReference>
<dbReference type="InterPro" id="IPR001763">
    <property type="entry name" value="Rhodanese-like_dom"/>
</dbReference>
<name>A0A1E2UNC8_9GAMM</name>
<gene>
    <name evidence="4" type="ORF">A3196_05235</name>
</gene>
<protein>
    <recommendedName>
        <fullName evidence="3">Rhodanese domain-containing protein</fullName>
    </recommendedName>
</protein>
<feature type="chain" id="PRO_5009119060" description="Rhodanese domain-containing protein" evidence="2">
    <location>
        <begin position="24"/>
        <end position="340"/>
    </location>
</feature>
<dbReference type="EMBL" id="LVJZ01000003">
    <property type="protein sequence ID" value="ODB96216.1"/>
    <property type="molecule type" value="Genomic_DNA"/>
</dbReference>
<dbReference type="Gene3D" id="3.40.250.10">
    <property type="entry name" value="Rhodanese-like domain"/>
    <property type="match status" value="2"/>
</dbReference>
<dbReference type="PANTHER" id="PTHR43855">
    <property type="entry name" value="THIOSULFATE SULFURTRANSFERASE"/>
    <property type="match status" value="1"/>
</dbReference>
<dbReference type="RefSeq" id="WP_069024207.1">
    <property type="nucleotide sequence ID" value="NZ_LVJZ01000003.1"/>
</dbReference>
<dbReference type="STRING" id="1818881.A3196_05235"/>
<dbReference type="InterPro" id="IPR051126">
    <property type="entry name" value="Thiosulfate_sulfurtransferase"/>
</dbReference>
<comment type="caution">
    <text evidence="4">The sequence shown here is derived from an EMBL/GenBank/DDBJ whole genome shotgun (WGS) entry which is preliminary data.</text>
</comment>
<accession>A0A1E2UNC8</accession>
<reference evidence="4 5" key="1">
    <citation type="submission" date="2016-03" db="EMBL/GenBank/DDBJ databases">
        <title>Chemosynthetic sulphur-oxidizing symbionts of marine invertebrate animals are capable of nitrogen fixation.</title>
        <authorList>
            <person name="Petersen J.M."/>
            <person name="Kemper A."/>
            <person name="Gruber-Vodicka H."/>
            <person name="Cardini U."/>
            <person name="Geest Mvander."/>
            <person name="Kleiner M."/>
            <person name="Bulgheresi S."/>
            <person name="Fussmann M."/>
            <person name="Herbold C."/>
            <person name="Seah B.K.B."/>
            <person name="Antony C.Paul."/>
            <person name="Liu D."/>
            <person name="Belitz A."/>
            <person name="Weber M."/>
        </authorList>
    </citation>
    <scope>NUCLEOTIDE SEQUENCE [LARGE SCALE GENOMIC DNA]</scope>
    <source>
        <strain evidence="4">G_D</strain>
    </source>
</reference>
<dbReference type="SMART" id="SM00450">
    <property type="entry name" value="RHOD"/>
    <property type="match status" value="2"/>
</dbReference>
<keyword evidence="5" id="KW-1185">Reference proteome</keyword>
<evidence type="ECO:0000313" key="5">
    <source>
        <dbReference type="Proteomes" id="UP000094849"/>
    </source>
</evidence>